<name>A0ACC0UV32_9HYPO</name>
<reference evidence="1" key="1">
    <citation type="submission" date="2022-10" db="EMBL/GenBank/DDBJ databases">
        <title>Complete Genome of Trichothecium roseum strain YXFP-22015, a Plant Pathogen Isolated from Citrus.</title>
        <authorList>
            <person name="Wang Y."/>
            <person name="Zhu L."/>
        </authorList>
    </citation>
    <scope>NUCLEOTIDE SEQUENCE</scope>
    <source>
        <strain evidence="1">YXFP-22015</strain>
    </source>
</reference>
<evidence type="ECO:0000313" key="1">
    <source>
        <dbReference type="EMBL" id="KAI9897982.1"/>
    </source>
</evidence>
<protein>
    <submittedName>
        <fullName evidence="1">Uncharacterized protein</fullName>
    </submittedName>
</protein>
<evidence type="ECO:0000313" key="2">
    <source>
        <dbReference type="Proteomes" id="UP001163324"/>
    </source>
</evidence>
<keyword evidence="2" id="KW-1185">Reference proteome</keyword>
<proteinExistence type="predicted"/>
<organism evidence="1 2">
    <name type="scientific">Trichothecium roseum</name>
    <dbReference type="NCBI Taxonomy" id="47278"/>
    <lineage>
        <taxon>Eukaryota</taxon>
        <taxon>Fungi</taxon>
        <taxon>Dikarya</taxon>
        <taxon>Ascomycota</taxon>
        <taxon>Pezizomycotina</taxon>
        <taxon>Sordariomycetes</taxon>
        <taxon>Hypocreomycetidae</taxon>
        <taxon>Hypocreales</taxon>
        <taxon>Hypocreales incertae sedis</taxon>
        <taxon>Trichothecium</taxon>
    </lineage>
</organism>
<dbReference type="EMBL" id="CM047945">
    <property type="protein sequence ID" value="KAI9897982.1"/>
    <property type="molecule type" value="Genomic_DNA"/>
</dbReference>
<comment type="caution">
    <text evidence="1">The sequence shown here is derived from an EMBL/GenBank/DDBJ whole genome shotgun (WGS) entry which is preliminary data.</text>
</comment>
<accession>A0ACC0UV32</accession>
<gene>
    <name evidence="1" type="ORF">N3K66_006342</name>
</gene>
<dbReference type="Proteomes" id="UP001163324">
    <property type="component" value="Chromosome 6"/>
</dbReference>
<sequence>MLLSRQRSGSPSDDDRPPRQRRRLLEPLLPSHPHHHAHTTPPPIVTTTTPDLSDVYFTIRARASDREPLLEGSLLAFLAYPDARPPIPRHYFTFAKFRAWVDGNVPACRGAEAWVVLAAGYELTFSEEASWHKAMRDIERLLLLRRRRAAGLGSDDDGDLFVDFLPFDEACGPRRVQDRAAAAGGRENQQPGGMIVTVDDDDDNNGSGDMRIIHRSPLVLGSGLRGEVMTDGVEQLTTDDIVAVHESDEKPPMVSAVAPLPQQGRVIERAYNNATIPVPADVEDGSTSAAPFEISSGSEDSDGGDDTICDTTDVMMGNELREMDGDHSMIDRKEPLPESAHEGLPEKEANKAGSKAMPMLEADDVAASSAEMQKPTTERMPPMQQAAHPDVAISGMENQQQAIEEPAAQGREPDTAAATAARSTTGLEEAQQQQQQQHVDASEHGSDGEGDDREDQDNNDEDDLILARELPDDQPLTGCIAPTQQILYHQKFLTEAQWAEVCVVLDHPRSQRSGGKILAGTRQGLLVHQMAFIVRAMKSQLSEPELDGLLVADNVGLGKSICALGLFAVSSLVMHNARHVKRHPEMHLDRRAAAEKRPGLVCPAGNPYGIQCVCVPDGISRDYLRKLVGGPSVIAVPASNLDAWAARIRAYFRRRIHVRDSLDEADRTVTEEVLVEPVSYRDTGQLTSIPLDDDADDAANDTDLERRRRVRSRNLMAKVVSPSHEYRAKNRFRADAAPPCMSYDQLRQEAGDKVDLRFEAPPASATQFRFLMLMSYQALSQNGSNNSGIEKLFSTKTRIRRPKKLRKAATAAARGNGNGGGGSNRNGGIHVKIPFTIAATLFIYDESHLVVNRDSVLFKSLRRIQELSRVDERRRTRWFFMTATPFSHSPYDVASCLEILISDPDARKSVLGRLPEFAARFRQLQNRQKQQQQQQQQQQNQNQVVVKTEETEEEAAEDTDTTAKFARDFANFMRPFTVARDWGSPYLDTRLQDERPGITHRSVEVSVPPELEAAVGRLGERCRRRLSEMRSQMYRDLRFDDVAGATVFTQFFSAGIMPGIAAAAADGGDDDNEGSASILPASVKQIDDDFRLGEESVLFKARHRHEGHEWTKQLARIIHEAHGGGTASGTAGGTEDAAAHGGGTGGAARPPPPPPRPRHILLIAQTPSLVAHLVHWIRNEPTLRRITKVTRIFQNVTPRPASRDTFLRAVAAEAASPGEHRSYVVATTPRLVGVGIDMVFCSYVVQFGELFSNREREQLVGRVHRPGQSREIRFWHIRSTHETHAAVRERNAGRSVMLSEFGLAERERDITAAE</sequence>